<dbReference type="KEGG" id="lbc:LACBIDRAFT_172545"/>
<dbReference type="InParanoid" id="B0D0B7"/>
<feature type="non-terminal residue" evidence="2">
    <location>
        <position position="197"/>
    </location>
</feature>
<dbReference type="EMBL" id="DS547095">
    <property type="protein sequence ID" value="EDR11803.1"/>
    <property type="molecule type" value="Genomic_DNA"/>
</dbReference>
<dbReference type="STRING" id="486041.B0D0B7"/>
<dbReference type="AlphaFoldDB" id="B0D0B7"/>
<protein>
    <submittedName>
        <fullName evidence="2">Predicted protein</fullName>
    </submittedName>
</protein>
<gene>
    <name evidence="2" type="ORF">LACBIDRAFT_172545</name>
</gene>
<dbReference type="OrthoDB" id="3065151at2759"/>
<feature type="region of interest" description="Disordered" evidence="1">
    <location>
        <begin position="76"/>
        <end position="95"/>
    </location>
</feature>
<accession>B0D0B7</accession>
<feature type="region of interest" description="Disordered" evidence="1">
    <location>
        <begin position="1"/>
        <end position="46"/>
    </location>
</feature>
<evidence type="ECO:0000313" key="3">
    <source>
        <dbReference type="Proteomes" id="UP000001194"/>
    </source>
</evidence>
<organism evidence="3">
    <name type="scientific">Laccaria bicolor (strain S238N-H82 / ATCC MYA-4686)</name>
    <name type="common">Bicoloured deceiver</name>
    <name type="synonym">Laccaria laccata var. bicolor</name>
    <dbReference type="NCBI Taxonomy" id="486041"/>
    <lineage>
        <taxon>Eukaryota</taxon>
        <taxon>Fungi</taxon>
        <taxon>Dikarya</taxon>
        <taxon>Basidiomycota</taxon>
        <taxon>Agaricomycotina</taxon>
        <taxon>Agaricomycetes</taxon>
        <taxon>Agaricomycetidae</taxon>
        <taxon>Agaricales</taxon>
        <taxon>Agaricineae</taxon>
        <taxon>Hydnangiaceae</taxon>
        <taxon>Laccaria</taxon>
    </lineage>
</organism>
<feature type="compositionally biased region" description="Low complexity" evidence="1">
    <location>
        <begin position="12"/>
        <end position="36"/>
    </location>
</feature>
<evidence type="ECO:0000313" key="2">
    <source>
        <dbReference type="EMBL" id="EDR11803.1"/>
    </source>
</evidence>
<dbReference type="HOGENOM" id="CLU_1387189_0_0_1"/>
<sequence length="197" mass="20326">MSPGNGVANGIAATAAVTTAPSDTTTANTPPATDEPTTPPTTPKPSFFSKLLHILVPCISSSPAIEIDLPHASKSSLTQNEKPAVTPPIISNPPPLLIPTIESPPPAESTTVETPIISPPIQILPDEETHGMTSGAVQPPGSTDGSTSVQKQNLSTEEEESEGTSFTEDDDQDLHVDEEDEEDKLILNGGAGIPIGP</sequence>
<dbReference type="Proteomes" id="UP000001194">
    <property type="component" value="Unassembled WGS sequence"/>
</dbReference>
<feature type="region of interest" description="Disordered" evidence="1">
    <location>
        <begin position="125"/>
        <end position="197"/>
    </location>
</feature>
<name>B0D0B7_LACBS</name>
<dbReference type="GeneID" id="6072912"/>
<evidence type="ECO:0000256" key="1">
    <source>
        <dbReference type="SAM" id="MobiDB-lite"/>
    </source>
</evidence>
<keyword evidence="3" id="KW-1185">Reference proteome</keyword>
<proteinExistence type="predicted"/>
<feature type="compositionally biased region" description="Acidic residues" evidence="1">
    <location>
        <begin position="156"/>
        <end position="183"/>
    </location>
</feature>
<reference evidence="2 3" key="1">
    <citation type="journal article" date="2008" name="Nature">
        <title>The genome of Laccaria bicolor provides insights into mycorrhizal symbiosis.</title>
        <authorList>
            <person name="Martin F."/>
            <person name="Aerts A."/>
            <person name="Ahren D."/>
            <person name="Brun A."/>
            <person name="Danchin E.G.J."/>
            <person name="Duchaussoy F."/>
            <person name="Gibon J."/>
            <person name="Kohler A."/>
            <person name="Lindquist E."/>
            <person name="Pereda V."/>
            <person name="Salamov A."/>
            <person name="Shapiro H.J."/>
            <person name="Wuyts J."/>
            <person name="Blaudez D."/>
            <person name="Buee M."/>
            <person name="Brokstein P."/>
            <person name="Canbaeck B."/>
            <person name="Cohen D."/>
            <person name="Courty P.E."/>
            <person name="Coutinho P.M."/>
            <person name="Delaruelle C."/>
            <person name="Detter J.C."/>
            <person name="Deveau A."/>
            <person name="DiFazio S."/>
            <person name="Duplessis S."/>
            <person name="Fraissinet-Tachet L."/>
            <person name="Lucic E."/>
            <person name="Frey-Klett P."/>
            <person name="Fourrey C."/>
            <person name="Feussner I."/>
            <person name="Gay G."/>
            <person name="Grimwood J."/>
            <person name="Hoegger P.J."/>
            <person name="Jain P."/>
            <person name="Kilaru S."/>
            <person name="Labbe J."/>
            <person name="Lin Y.C."/>
            <person name="Legue V."/>
            <person name="Le Tacon F."/>
            <person name="Marmeisse R."/>
            <person name="Melayah D."/>
            <person name="Montanini B."/>
            <person name="Muratet M."/>
            <person name="Nehls U."/>
            <person name="Niculita-Hirzel H."/>
            <person name="Oudot-Le Secq M.P."/>
            <person name="Peter M."/>
            <person name="Quesneville H."/>
            <person name="Rajashekar B."/>
            <person name="Reich M."/>
            <person name="Rouhier N."/>
            <person name="Schmutz J."/>
            <person name="Yin T."/>
            <person name="Chalot M."/>
            <person name="Henrissat B."/>
            <person name="Kuees U."/>
            <person name="Lucas S."/>
            <person name="Van de Peer Y."/>
            <person name="Podila G.K."/>
            <person name="Polle A."/>
            <person name="Pukkila P.J."/>
            <person name="Richardson P.M."/>
            <person name="Rouze P."/>
            <person name="Sanders I.R."/>
            <person name="Stajich J.E."/>
            <person name="Tunlid A."/>
            <person name="Tuskan G."/>
            <person name="Grigoriev I.V."/>
        </authorList>
    </citation>
    <scope>NUCLEOTIDE SEQUENCE [LARGE SCALE GENOMIC DNA]</scope>
    <source>
        <strain evidence="3">S238N-H82 / ATCC MYA-4686</strain>
    </source>
</reference>
<dbReference type="RefSeq" id="XP_001877700.1">
    <property type="nucleotide sequence ID" value="XM_001877665.1"/>
</dbReference>
<feature type="compositionally biased region" description="Polar residues" evidence="1">
    <location>
        <begin position="131"/>
        <end position="154"/>
    </location>
</feature>